<accession>A0ABN4VCR2</accession>
<evidence type="ECO:0000313" key="3">
    <source>
        <dbReference type="EMBL" id="APY85016.1"/>
    </source>
</evidence>
<dbReference type="Proteomes" id="UP000187191">
    <property type="component" value="Chromosome"/>
</dbReference>
<feature type="chain" id="PRO_5046654953" description="Lipoprotein" evidence="2">
    <location>
        <begin position="37"/>
        <end position="199"/>
    </location>
</feature>
<protein>
    <recommendedName>
        <fullName evidence="5">Lipoprotein</fullName>
    </recommendedName>
</protein>
<reference evidence="3 4" key="1">
    <citation type="submission" date="2016-05" db="EMBL/GenBank/DDBJ databases">
        <authorList>
            <person name="Gu J."/>
        </authorList>
    </citation>
    <scope>NUCLEOTIDE SEQUENCE [LARGE SCALE GENOMIC DNA]</scope>
    <source>
        <strain evidence="3 4">ACCC40021</strain>
    </source>
</reference>
<dbReference type="RefSeq" id="WP_076682842.1">
    <property type="nucleotide sequence ID" value="NZ_CP015588.1"/>
</dbReference>
<sequence length="199" mass="20160">MSYTHKRATAHRRVAPRRIVAPALLAATALVTAALAGCSGDGSSNASSEKDPKSSAFDRALDYSKCMRSNGVPDFPDPEEDSGGVKLTPEGGADPNSDGFKKAVEACKDKAPQGLGGGGGGGGGGQELDSAKVTAWAKCLRENGVPKFPDPDINGSSMNIDLVGAGVDPQDAKFTEAMQTCQSKYPGGGVMFGPAGGGQ</sequence>
<feature type="signal peptide" evidence="2">
    <location>
        <begin position="1"/>
        <end position="36"/>
    </location>
</feature>
<evidence type="ECO:0000313" key="4">
    <source>
        <dbReference type="Proteomes" id="UP000187191"/>
    </source>
</evidence>
<organism evidence="3 4">
    <name type="scientific">Streptomyces alfalfae</name>
    <dbReference type="NCBI Taxonomy" id="1642299"/>
    <lineage>
        <taxon>Bacteria</taxon>
        <taxon>Bacillati</taxon>
        <taxon>Actinomycetota</taxon>
        <taxon>Actinomycetes</taxon>
        <taxon>Kitasatosporales</taxon>
        <taxon>Streptomycetaceae</taxon>
        <taxon>Streptomyces</taxon>
    </lineage>
</organism>
<proteinExistence type="predicted"/>
<gene>
    <name evidence="3" type="ORF">A7J05_04015</name>
</gene>
<keyword evidence="2" id="KW-0732">Signal</keyword>
<evidence type="ECO:0008006" key="5">
    <source>
        <dbReference type="Google" id="ProtNLM"/>
    </source>
</evidence>
<keyword evidence="4" id="KW-1185">Reference proteome</keyword>
<evidence type="ECO:0000256" key="2">
    <source>
        <dbReference type="SAM" id="SignalP"/>
    </source>
</evidence>
<dbReference type="EMBL" id="CP015588">
    <property type="protein sequence ID" value="APY85016.1"/>
    <property type="molecule type" value="Genomic_DNA"/>
</dbReference>
<feature type="region of interest" description="Disordered" evidence="1">
    <location>
        <begin position="68"/>
        <end position="100"/>
    </location>
</feature>
<feature type="region of interest" description="Disordered" evidence="1">
    <location>
        <begin position="40"/>
        <end position="59"/>
    </location>
</feature>
<name>A0ABN4VCR2_9ACTN</name>
<evidence type="ECO:0000256" key="1">
    <source>
        <dbReference type="SAM" id="MobiDB-lite"/>
    </source>
</evidence>